<dbReference type="EC" id="3.4.-.-" evidence="6"/>
<sequence>GGVKCENYDGARGEFYDTDLPSDSPDYFLGRADSYAAWNAVRDGADIVVYSRVDGDSIGWTSALQTALRAGVPIVAGTPNPDGDITAQTRLNYPYKLNGVVAVSGLDNEGNILSGGGDRLDPMFGEAQGSSNLGFLSAGSELLVPSSAEAWGPSLGYGTSLATPLVAGVIALGLEEFPEATANQVLQAMMRTTGPNGLHEPEWVDRKKGYGLANPMSLLNVDPATYPDENPLFVESADDPRCIQAEEPAPTSMDLCRWSIGPTFEEVWPSGTSEEIGPKEPSPEATAEWPAWATVAIVLLVVGVAGTAIIVPIAVSRSRRGKTQQAQQRV</sequence>
<dbReference type="Pfam" id="PF00082">
    <property type="entry name" value="Peptidase_S8"/>
    <property type="match status" value="1"/>
</dbReference>
<accession>A0ABW3TUD3</accession>
<keyword evidence="4" id="KW-0472">Membrane</keyword>
<dbReference type="EMBL" id="JBHTLY010000014">
    <property type="protein sequence ID" value="MFD1203453.1"/>
    <property type="molecule type" value="Genomic_DNA"/>
</dbReference>
<comment type="caution">
    <text evidence="6">The sequence shown here is derived from an EMBL/GenBank/DDBJ whole genome shotgun (WGS) entry which is preliminary data.</text>
</comment>
<proteinExistence type="predicted"/>
<dbReference type="Proteomes" id="UP001597181">
    <property type="component" value="Unassembled WGS sequence"/>
</dbReference>
<dbReference type="InterPro" id="IPR036852">
    <property type="entry name" value="Peptidase_S8/S53_dom_sf"/>
</dbReference>
<keyword evidence="3" id="KW-0720">Serine protease</keyword>
<evidence type="ECO:0000259" key="5">
    <source>
        <dbReference type="Pfam" id="PF00082"/>
    </source>
</evidence>
<evidence type="ECO:0000313" key="7">
    <source>
        <dbReference type="Proteomes" id="UP001597181"/>
    </source>
</evidence>
<dbReference type="InterPro" id="IPR023828">
    <property type="entry name" value="Peptidase_S8_Ser-AS"/>
</dbReference>
<dbReference type="Gene3D" id="3.40.50.200">
    <property type="entry name" value="Peptidase S8/S53 domain"/>
    <property type="match status" value="1"/>
</dbReference>
<keyword evidence="4" id="KW-1133">Transmembrane helix</keyword>
<reference evidence="7" key="1">
    <citation type="journal article" date="2019" name="Int. J. Syst. Evol. Microbiol.">
        <title>The Global Catalogue of Microorganisms (GCM) 10K type strain sequencing project: providing services to taxonomists for standard genome sequencing and annotation.</title>
        <authorList>
            <consortium name="The Broad Institute Genomics Platform"/>
            <consortium name="The Broad Institute Genome Sequencing Center for Infectious Disease"/>
            <person name="Wu L."/>
            <person name="Ma J."/>
        </authorList>
    </citation>
    <scope>NUCLEOTIDE SEQUENCE [LARGE SCALE GENOMIC DNA]</scope>
    <source>
        <strain evidence="7">CCUG 50213</strain>
    </source>
</reference>
<name>A0ABW3TUD3_9MICO</name>
<gene>
    <name evidence="6" type="ORF">ACFQ3U_16295</name>
</gene>
<feature type="non-terminal residue" evidence="6">
    <location>
        <position position="1"/>
    </location>
</feature>
<dbReference type="GO" id="GO:0016787">
    <property type="term" value="F:hydrolase activity"/>
    <property type="evidence" value="ECO:0007669"/>
    <property type="project" value="UniProtKB-KW"/>
</dbReference>
<dbReference type="SUPFAM" id="SSF52743">
    <property type="entry name" value="Subtilisin-like"/>
    <property type="match status" value="1"/>
</dbReference>
<dbReference type="RefSeq" id="WP_382403306.1">
    <property type="nucleotide sequence ID" value="NZ_JBHTLY010000014.1"/>
</dbReference>
<dbReference type="InterPro" id="IPR000209">
    <property type="entry name" value="Peptidase_S8/S53_dom"/>
</dbReference>
<feature type="domain" description="Peptidase S8/S53" evidence="5">
    <location>
        <begin position="40"/>
        <end position="211"/>
    </location>
</feature>
<evidence type="ECO:0000256" key="2">
    <source>
        <dbReference type="ARBA" id="ARBA00022801"/>
    </source>
</evidence>
<dbReference type="CDD" id="cd00306">
    <property type="entry name" value="Peptidases_S8_S53"/>
    <property type="match status" value="1"/>
</dbReference>
<evidence type="ECO:0000256" key="3">
    <source>
        <dbReference type="ARBA" id="ARBA00022825"/>
    </source>
</evidence>
<feature type="transmembrane region" description="Helical" evidence="4">
    <location>
        <begin position="289"/>
        <end position="315"/>
    </location>
</feature>
<keyword evidence="1" id="KW-0645">Protease</keyword>
<dbReference type="PROSITE" id="PS00138">
    <property type="entry name" value="SUBTILASE_SER"/>
    <property type="match status" value="1"/>
</dbReference>
<keyword evidence="7" id="KW-1185">Reference proteome</keyword>
<evidence type="ECO:0000313" key="6">
    <source>
        <dbReference type="EMBL" id="MFD1203453.1"/>
    </source>
</evidence>
<organism evidence="6 7">
    <name type="scientific">Leucobacter albus</name>
    <dbReference type="NCBI Taxonomy" id="272210"/>
    <lineage>
        <taxon>Bacteria</taxon>
        <taxon>Bacillati</taxon>
        <taxon>Actinomycetota</taxon>
        <taxon>Actinomycetes</taxon>
        <taxon>Micrococcales</taxon>
        <taxon>Microbacteriaceae</taxon>
        <taxon>Leucobacter</taxon>
    </lineage>
</organism>
<protein>
    <submittedName>
        <fullName evidence="6">S8/S53 family peptidase</fullName>
        <ecNumber evidence="6">3.4.-.-</ecNumber>
    </submittedName>
</protein>
<evidence type="ECO:0000256" key="1">
    <source>
        <dbReference type="ARBA" id="ARBA00022670"/>
    </source>
</evidence>
<keyword evidence="4" id="KW-0812">Transmembrane</keyword>
<evidence type="ECO:0000256" key="4">
    <source>
        <dbReference type="SAM" id="Phobius"/>
    </source>
</evidence>
<keyword evidence="2 6" id="KW-0378">Hydrolase</keyword>